<evidence type="ECO:0000313" key="1">
    <source>
        <dbReference type="EMBL" id="KJV59171.1"/>
    </source>
</evidence>
<protein>
    <submittedName>
        <fullName evidence="1">Uncharacterized protein</fullName>
    </submittedName>
</protein>
<dbReference type="EMBL" id="LANQ01000001">
    <property type="protein sequence ID" value="KJV59171.1"/>
    <property type="molecule type" value="Genomic_DNA"/>
</dbReference>
<dbReference type="PATRIC" id="fig|1359196.3.peg.1524"/>
<dbReference type="AlphaFoldDB" id="A0A0F3MU25"/>
<dbReference type="RefSeq" id="WP_156110761.1">
    <property type="nucleotide sequence ID" value="NZ_LANQ01000001.1"/>
</dbReference>
<proteinExistence type="predicted"/>
<gene>
    <name evidence="1" type="ORF">RFEPED_1572</name>
</gene>
<dbReference type="Proteomes" id="UP000033475">
    <property type="component" value="Unassembled WGS sequence"/>
</dbReference>
<sequence>MIDIKGDQYAWLTLKAQESYYTALDLSEDSKFKLGIYYKMTNLSEQNHNEFALNYI</sequence>
<organism evidence="1 2">
    <name type="scientific">Rickettsia felis str. Pedreira</name>
    <dbReference type="NCBI Taxonomy" id="1359196"/>
    <lineage>
        <taxon>Bacteria</taxon>
        <taxon>Pseudomonadati</taxon>
        <taxon>Pseudomonadota</taxon>
        <taxon>Alphaproteobacteria</taxon>
        <taxon>Rickettsiales</taxon>
        <taxon>Rickettsiaceae</taxon>
        <taxon>Rickettsieae</taxon>
        <taxon>Rickettsia</taxon>
        <taxon>spotted fever group</taxon>
    </lineage>
</organism>
<reference evidence="1 2" key="1">
    <citation type="submission" date="2015-01" db="EMBL/GenBank/DDBJ databases">
        <title>Genome Sequencing of Rickettsiales.</title>
        <authorList>
            <person name="Daugherty S.C."/>
            <person name="Su Q."/>
            <person name="Abolude K."/>
            <person name="Beier-Sexton M."/>
            <person name="Carlyon J.A."/>
            <person name="Carter R."/>
            <person name="Day N.P."/>
            <person name="Dumler S.J."/>
            <person name="Dyachenko V."/>
            <person name="Godinez A."/>
            <person name="Kurtti T.J."/>
            <person name="Lichay M."/>
            <person name="Mullins K.E."/>
            <person name="Ott S."/>
            <person name="Pappas-Brown V."/>
            <person name="Paris D.H."/>
            <person name="Patel P."/>
            <person name="Richards A.L."/>
            <person name="Sadzewicz L."/>
            <person name="Sears K."/>
            <person name="Seidman D."/>
            <person name="Sengamalay N."/>
            <person name="Stenos J."/>
            <person name="Tallon L.J."/>
            <person name="Vincent G."/>
            <person name="Fraser C.M."/>
            <person name="Munderloh U."/>
            <person name="Dunning-Hotopp J.C."/>
        </authorList>
    </citation>
    <scope>NUCLEOTIDE SEQUENCE [LARGE SCALE GENOMIC DNA]</scope>
    <source>
        <strain evidence="1 2">Pedreira</strain>
    </source>
</reference>
<accession>A0A0F3MU25</accession>
<evidence type="ECO:0000313" key="2">
    <source>
        <dbReference type="Proteomes" id="UP000033475"/>
    </source>
</evidence>
<comment type="caution">
    <text evidence="1">The sequence shown here is derived from an EMBL/GenBank/DDBJ whole genome shotgun (WGS) entry which is preliminary data.</text>
</comment>
<name>A0A0F3MU25_RICFI</name>